<dbReference type="FunFam" id="3.30.505.10:FF:000074">
    <property type="entry name" value="Tyrosine-protein kinase"/>
    <property type="match status" value="1"/>
</dbReference>
<evidence type="ECO:0000259" key="17">
    <source>
        <dbReference type="PROSITE" id="PS50001"/>
    </source>
</evidence>
<feature type="region of interest" description="Disordered" evidence="16">
    <location>
        <begin position="1"/>
        <end position="21"/>
    </location>
</feature>
<evidence type="ECO:0000256" key="3">
    <source>
        <dbReference type="ARBA" id="ARBA00022490"/>
    </source>
</evidence>
<dbReference type="CDD" id="cd11847">
    <property type="entry name" value="SH3_Brk"/>
    <property type="match status" value="1"/>
</dbReference>
<evidence type="ECO:0000256" key="10">
    <source>
        <dbReference type="ARBA" id="ARBA00023137"/>
    </source>
</evidence>
<keyword evidence="8 14" id="KW-0067">ATP-binding</keyword>
<comment type="similarity">
    <text evidence="15">Belongs to the protein kinase superfamily. Tyr protein kinase family.</text>
</comment>
<dbReference type="Pfam" id="PF00018">
    <property type="entry name" value="SH3_1"/>
    <property type="match status" value="1"/>
</dbReference>
<feature type="domain" description="SH3" evidence="18">
    <location>
        <begin position="74"/>
        <end position="135"/>
    </location>
</feature>
<comment type="subcellular location">
    <subcellularLocation>
        <location evidence="1">Cytoplasm</location>
    </subcellularLocation>
</comment>
<dbReference type="Proteomes" id="UP000242450">
    <property type="component" value="Chromosome 23"/>
</dbReference>
<evidence type="ECO:0000256" key="15">
    <source>
        <dbReference type="RuleBase" id="RU362096"/>
    </source>
</evidence>
<feature type="region of interest" description="Disordered" evidence="16">
    <location>
        <begin position="47"/>
        <end position="73"/>
    </location>
</feature>
<evidence type="ECO:0000256" key="14">
    <source>
        <dbReference type="PROSITE-ProRule" id="PRU10141"/>
    </source>
</evidence>
<dbReference type="PRINTS" id="PR00401">
    <property type="entry name" value="SH2DOMAIN"/>
</dbReference>
<feature type="domain" description="Protein kinase" evidence="19">
    <location>
        <begin position="482"/>
        <end position="626"/>
    </location>
</feature>
<feature type="non-terminal residue" evidence="20">
    <location>
        <position position="1"/>
    </location>
</feature>
<evidence type="ECO:0000256" key="5">
    <source>
        <dbReference type="ARBA" id="ARBA00022679"/>
    </source>
</evidence>
<keyword evidence="6 14" id="KW-0547">Nucleotide-binding</keyword>
<keyword evidence="9 12" id="KW-0727">SH2 domain</keyword>
<dbReference type="Gene3D" id="2.30.30.40">
    <property type="entry name" value="SH3 Domains"/>
    <property type="match status" value="2"/>
</dbReference>
<dbReference type="InterPro" id="IPR011009">
    <property type="entry name" value="Kinase-like_dom_sf"/>
</dbReference>
<dbReference type="InterPro" id="IPR017441">
    <property type="entry name" value="Protein_kinase_ATP_BS"/>
</dbReference>
<dbReference type="GO" id="GO:0035591">
    <property type="term" value="F:signaling adaptor activity"/>
    <property type="evidence" value="ECO:0007669"/>
    <property type="project" value="TreeGrafter"/>
</dbReference>
<dbReference type="FunFam" id="3.30.200.20:FF:000053">
    <property type="entry name" value="Tyrosine-protein kinase"/>
    <property type="match status" value="1"/>
</dbReference>
<dbReference type="SUPFAM" id="SSF50044">
    <property type="entry name" value="SH3-domain"/>
    <property type="match status" value="2"/>
</dbReference>
<dbReference type="PRINTS" id="PR00452">
    <property type="entry name" value="SH3DOMAIN"/>
</dbReference>
<dbReference type="GO" id="GO:0005524">
    <property type="term" value="F:ATP binding"/>
    <property type="evidence" value="ECO:0007669"/>
    <property type="project" value="UniProtKB-UniRule"/>
</dbReference>
<dbReference type="PROSITE" id="PS50002">
    <property type="entry name" value="SH3"/>
    <property type="match status" value="2"/>
</dbReference>
<dbReference type="PANTHER" id="PTHR19969:SF5">
    <property type="entry name" value="CRK-LIKE PROTEIN"/>
    <property type="match status" value="1"/>
</dbReference>
<dbReference type="GO" id="GO:0030971">
    <property type="term" value="F:receptor tyrosine kinase binding"/>
    <property type="evidence" value="ECO:0007669"/>
    <property type="project" value="TreeGrafter"/>
</dbReference>
<dbReference type="OrthoDB" id="4062651at2759"/>
<dbReference type="Pfam" id="PF14604">
    <property type="entry name" value="SH3_9"/>
    <property type="match status" value="1"/>
</dbReference>
<dbReference type="InterPro" id="IPR000980">
    <property type="entry name" value="SH2"/>
</dbReference>
<dbReference type="InterPro" id="IPR001245">
    <property type="entry name" value="Ser-Thr/Tyr_kinase_cat_dom"/>
</dbReference>
<evidence type="ECO:0000256" key="8">
    <source>
        <dbReference type="ARBA" id="ARBA00022840"/>
    </source>
</evidence>
<sequence length="626" mass="69771">VSPSGRRSPAAALPPPPAEPGMEPFLRKRLAFLSFFWDKIWPTDAPRFPDPDADLEPEPAAEKPSTAEPCSPPAPAQLFRALSDFTARRAEELSVSRGDRLHALREEGGYILARKLSGWPCTGLVPITYVAKVAPETLSDQPWYFSGISRTQAQQLLLSPANAPGAFLVRPSESSHGDYSLSVRAQTKVCHYRISTAADGSLYLQRDRLLPSLDELLAYYKANWKLIQSPLLQTCTLQVGPSLPLLCMPQLRQCPPALPAPGLAMWPVAPVTTCWTGEGGKAGRPSFAAAPAMGSEGQAPLGPKYVGLWDFEARTAEELSFRAGDLFHVARKEEEWWWAVRLDGAGRALAEGYVPHNYLAEKETVESEPWFFGRISRSEALHRLQAVGNEQGSFLIRISEKPGADYVLSVRDQQTVRHYKIWWRAGWLHLNEAVSFPGLSELVDHHKVQSLSHGLRLTSPCRKHEAEPLPHCDDWERPREEFTLCRKLGSGYFGEVFEGLWKDKVRVAIKVIARADLLHQHTFQSEIQAMKKLRHKHILALYAVASVGDPVYIVTELMPKGSLLELLRGEWGHQSDLCPLEGMGDVHRCALHTMHRTAWGSGGFLSTFLHTKGFKMSYDECTTHSS</sequence>
<comment type="catalytic activity">
    <reaction evidence="11 15">
        <text>L-tyrosyl-[protein] + ATP = O-phospho-L-tyrosyl-[protein] + ADP + H(+)</text>
        <dbReference type="Rhea" id="RHEA:10596"/>
        <dbReference type="Rhea" id="RHEA-COMP:10136"/>
        <dbReference type="Rhea" id="RHEA-COMP:20101"/>
        <dbReference type="ChEBI" id="CHEBI:15378"/>
        <dbReference type="ChEBI" id="CHEBI:30616"/>
        <dbReference type="ChEBI" id="CHEBI:46858"/>
        <dbReference type="ChEBI" id="CHEBI:61978"/>
        <dbReference type="ChEBI" id="CHEBI:456216"/>
        <dbReference type="EC" id="2.7.10.2"/>
    </reaction>
</comment>
<evidence type="ECO:0000259" key="19">
    <source>
        <dbReference type="PROSITE" id="PS50011"/>
    </source>
</evidence>
<protein>
    <recommendedName>
        <fullName evidence="15">Tyrosine-protein kinase</fullName>
        <ecNumber evidence="15">2.7.10.2</ecNumber>
    </recommendedName>
</protein>
<dbReference type="SMART" id="SM00252">
    <property type="entry name" value="SH2"/>
    <property type="match status" value="2"/>
</dbReference>
<keyword evidence="21" id="KW-1185">Reference proteome</keyword>
<reference evidence="20 21" key="1">
    <citation type="journal article" date="2018" name="Mol. Genet. Genomics">
        <title>The red deer Cervus elaphus genome CerEla1.0: sequencing, annotating, genes, and chromosomes.</title>
        <authorList>
            <person name="Bana N.A."/>
            <person name="Nyiri A."/>
            <person name="Nagy J."/>
            <person name="Frank K."/>
            <person name="Nagy T."/>
            <person name="Steger V."/>
            <person name="Schiller M."/>
            <person name="Lakatos P."/>
            <person name="Sugar L."/>
            <person name="Horn P."/>
            <person name="Barta E."/>
            <person name="Orosz L."/>
        </authorList>
    </citation>
    <scope>NUCLEOTIDE SEQUENCE [LARGE SCALE GENOMIC DNA]</scope>
    <source>
        <strain evidence="20">Hungarian</strain>
    </source>
</reference>
<keyword evidence="2 13" id="KW-0728">SH3 domain</keyword>
<dbReference type="Pfam" id="PF00017">
    <property type="entry name" value="SH2"/>
    <property type="match status" value="2"/>
</dbReference>
<dbReference type="Pfam" id="PF07714">
    <property type="entry name" value="PK_Tyr_Ser-Thr"/>
    <property type="match status" value="1"/>
</dbReference>
<dbReference type="PANTHER" id="PTHR19969">
    <property type="entry name" value="SH2-SH3 ADAPTOR PROTEIN-RELATED"/>
    <property type="match status" value="1"/>
</dbReference>
<dbReference type="InterPro" id="IPR000719">
    <property type="entry name" value="Prot_kinase_dom"/>
</dbReference>
<dbReference type="EMBL" id="MKHE01000023">
    <property type="protein sequence ID" value="OWK03036.1"/>
    <property type="molecule type" value="Genomic_DNA"/>
</dbReference>
<dbReference type="PROSITE" id="PS50011">
    <property type="entry name" value="PROTEIN_KINASE_DOM"/>
    <property type="match status" value="1"/>
</dbReference>
<accession>A0A212CAM1</accession>
<comment type="caution">
    <text evidence="20">The sequence shown here is derived from an EMBL/GenBank/DDBJ whole genome shotgun (WGS) entry which is preliminary data.</text>
</comment>
<dbReference type="Gene3D" id="3.30.505.10">
    <property type="entry name" value="SH2 domain"/>
    <property type="match status" value="2"/>
</dbReference>
<keyword evidence="10 15" id="KW-0829">Tyrosine-protein kinase</keyword>
<evidence type="ECO:0000313" key="20">
    <source>
        <dbReference type="EMBL" id="OWK03036.1"/>
    </source>
</evidence>
<evidence type="ECO:0000256" key="13">
    <source>
        <dbReference type="PROSITE-ProRule" id="PRU00192"/>
    </source>
</evidence>
<feature type="domain" description="SH2" evidence="17">
    <location>
        <begin position="143"/>
        <end position="235"/>
    </location>
</feature>
<dbReference type="SMART" id="SM00326">
    <property type="entry name" value="SH3"/>
    <property type="match status" value="2"/>
</dbReference>
<dbReference type="SUPFAM" id="SSF55550">
    <property type="entry name" value="SH2 domain"/>
    <property type="match status" value="2"/>
</dbReference>
<keyword evidence="3" id="KW-0963">Cytoplasm</keyword>
<dbReference type="InterPro" id="IPR036860">
    <property type="entry name" value="SH2_dom_sf"/>
</dbReference>
<evidence type="ECO:0000256" key="1">
    <source>
        <dbReference type="ARBA" id="ARBA00004496"/>
    </source>
</evidence>
<evidence type="ECO:0000256" key="4">
    <source>
        <dbReference type="ARBA" id="ARBA00022553"/>
    </source>
</evidence>
<evidence type="ECO:0000313" key="21">
    <source>
        <dbReference type="Proteomes" id="UP000242450"/>
    </source>
</evidence>
<dbReference type="Gene3D" id="3.30.200.20">
    <property type="entry name" value="Phosphorylase Kinase, domain 1"/>
    <property type="match status" value="1"/>
</dbReference>
<keyword evidence="7 15" id="KW-0418">Kinase</keyword>
<evidence type="ECO:0000256" key="12">
    <source>
        <dbReference type="PROSITE-ProRule" id="PRU00191"/>
    </source>
</evidence>
<dbReference type="GO" id="GO:0005737">
    <property type="term" value="C:cytoplasm"/>
    <property type="evidence" value="ECO:0007669"/>
    <property type="project" value="UniProtKB-SubCell"/>
</dbReference>
<dbReference type="GO" id="GO:0004715">
    <property type="term" value="F:non-membrane spanning protein tyrosine kinase activity"/>
    <property type="evidence" value="ECO:0007669"/>
    <property type="project" value="UniProtKB-EC"/>
</dbReference>
<dbReference type="FunFam" id="3.30.505.10:FF:000078">
    <property type="entry name" value="Tyrosine-protein kinase"/>
    <property type="match status" value="1"/>
</dbReference>
<evidence type="ECO:0000256" key="9">
    <source>
        <dbReference type="ARBA" id="ARBA00022999"/>
    </source>
</evidence>
<feature type="binding site" evidence="14">
    <location>
        <position position="510"/>
    </location>
    <ligand>
        <name>ATP</name>
        <dbReference type="ChEBI" id="CHEBI:30616"/>
    </ligand>
</feature>
<dbReference type="PROSITE" id="PS50001">
    <property type="entry name" value="SH2"/>
    <property type="match status" value="2"/>
</dbReference>
<dbReference type="FunFam" id="2.30.30.40:FF:000229">
    <property type="entry name" value="Tyrosine-protein kinase"/>
    <property type="match status" value="1"/>
</dbReference>
<feature type="domain" description="SH3" evidence="18">
    <location>
        <begin position="300"/>
        <end position="364"/>
    </location>
</feature>
<evidence type="ECO:0000259" key="18">
    <source>
        <dbReference type="PROSITE" id="PS50002"/>
    </source>
</evidence>
<dbReference type="InterPro" id="IPR001452">
    <property type="entry name" value="SH3_domain"/>
</dbReference>
<name>A0A212CAM1_CEREH</name>
<dbReference type="AlphaFoldDB" id="A0A212CAM1"/>
<evidence type="ECO:0000256" key="11">
    <source>
        <dbReference type="ARBA" id="ARBA00051245"/>
    </source>
</evidence>
<evidence type="ECO:0000256" key="7">
    <source>
        <dbReference type="ARBA" id="ARBA00022777"/>
    </source>
</evidence>
<evidence type="ECO:0000256" key="2">
    <source>
        <dbReference type="ARBA" id="ARBA00022443"/>
    </source>
</evidence>
<dbReference type="PROSITE" id="PS00107">
    <property type="entry name" value="PROTEIN_KINASE_ATP"/>
    <property type="match status" value="1"/>
</dbReference>
<evidence type="ECO:0000256" key="6">
    <source>
        <dbReference type="ARBA" id="ARBA00022741"/>
    </source>
</evidence>
<proteinExistence type="inferred from homology"/>
<dbReference type="EC" id="2.7.10.2" evidence="15"/>
<feature type="domain" description="SH2" evidence="17">
    <location>
        <begin position="370"/>
        <end position="461"/>
    </location>
</feature>
<evidence type="ECO:0000256" key="16">
    <source>
        <dbReference type="SAM" id="MobiDB-lite"/>
    </source>
</evidence>
<dbReference type="GO" id="GO:0016477">
    <property type="term" value="P:cell migration"/>
    <property type="evidence" value="ECO:0007669"/>
    <property type="project" value="TreeGrafter"/>
</dbReference>
<dbReference type="SUPFAM" id="SSF56112">
    <property type="entry name" value="Protein kinase-like (PK-like)"/>
    <property type="match status" value="1"/>
</dbReference>
<gene>
    <name evidence="20" type="ORF">Celaphus_00007738</name>
</gene>
<dbReference type="FunFam" id="2.30.30.40:FF:000234">
    <property type="entry name" value="Tyrosine-protein kinase"/>
    <property type="match status" value="1"/>
</dbReference>
<dbReference type="InterPro" id="IPR051184">
    <property type="entry name" value="Tyrosine-phos_adapter"/>
</dbReference>
<dbReference type="InterPro" id="IPR036028">
    <property type="entry name" value="SH3-like_dom_sf"/>
</dbReference>
<dbReference type="GO" id="GO:0007167">
    <property type="term" value="P:enzyme-linked receptor protein signaling pathway"/>
    <property type="evidence" value="ECO:0007669"/>
    <property type="project" value="TreeGrafter"/>
</dbReference>
<keyword evidence="4" id="KW-0597">Phosphoprotein</keyword>
<feature type="compositionally biased region" description="Low complexity" evidence="16">
    <location>
        <begin position="1"/>
        <end position="11"/>
    </location>
</feature>
<keyword evidence="5 15" id="KW-0808">Transferase</keyword>
<organism evidence="20 21">
    <name type="scientific">Cervus elaphus hippelaphus</name>
    <name type="common">European red deer</name>
    <dbReference type="NCBI Taxonomy" id="46360"/>
    <lineage>
        <taxon>Eukaryota</taxon>
        <taxon>Metazoa</taxon>
        <taxon>Chordata</taxon>
        <taxon>Craniata</taxon>
        <taxon>Vertebrata</taxon>
        <taxon>Euteleostomi</taxon>
        <taxon>Mammalia</taxon>
        <taxon>Eutheria</taxon>
        <taxon>Laurasiatheria</taxon>
        <taxon>Artiodactyla</taxon>
        <taxon>Ruminantia</taxon>
        <taxon>Pecora</taxon>
        <taxon>Cervidae</taxon>
        <taxon>Cervinae</taxon>
        <taxon>Cervus</taxon>
    </lineage>
</organism>